<gene>
    <name evidence="2" type="ORF">H9647_01065</name>
</gene>
<dbReference type="EMBL" id="JACSQL010000001">
    <property type="protein sequence ID" value="MBD7966645.1"/>
    <property type="molecule type" value="Genomic_DNA"/>
</dbReference>
<keyword evidence="3" id="KW-1185">Reference proteome</keyword>
<dbReference type="RefSeq" id="WP_191797366.1">
    <property type="nucleotide sequence ID" value="NZ_JACSQL010000001.1"/>
</dbReference>
<dbReference type="Pfam" id="PF09346">
    <property type="entry name" value="SMI1_KNR4"/>
    <property type="match status" value="1"/>
</dbReference>
<dbReference type="SMART" id="SM00860">
    <property type="entry name" value="SMI1_KNR4"/>
    <property type="match status" value="1"/>
</dbReference>
<name>A0ABR8STB6_9BACL</name>
<sequence>MSETIIDKTIISLKKRLSENNNLLILQLNEGYVTEPTCNFNEPFTDKGIKQYIQELGYDLPSDYIAFLKICNGCNLFDHPVYGGESYLYRLEDIKLLTYEEPTEGYLKIGYFYQDNLVIDLKKYSEGQKNYLLVKGHIDNFYEARELNMNFELWFDRFIMSQGSKFWTWSNYTAENYYYLR</sequence>
<comment type="caution">
    <text evidence="2">The sequence shown here is derived from an EMBL/GenBank/DDBJ whole genome shotgun (WGS) entry which is preliminary data.</text>
</comment>
<protein>
    <submittedName>
        <fullName evidence="2">SMI1/KNR4 family protein</fullName>
    </submittedName>
</protein>
<proteinExistence type="predicted"/>
<evidence type="ECO:0000259" key="1">
    <source>
        <dbReference type="SMART" id="SM00860"/>
    </source>
</evidence>
<dbReference type="Gene3D" id="3.40.1580.10">
    <property type="entry name" value="SMI1/KNR4-like"/>
    <property type="match status" value="1"/>
</dbReference>
<reference evidence="2 3" key="1">
    <citation type="submission" date="2020-08" db="EMBL/GenBank/DDBJ databases">
        <title>A Genomic Blueprint of the Chicken Gut Microbiome.</title>
        <authorList>
            <person name="Gilroy R."/>
            <person name="Ravi A."/>
            <person name="Getino M."/>
            <person name="Pursley I."/>
            <person name="Horton D.L."/>
            <person name="Alikhan N.-F."/>
            <person name="Baker D."/>
            <person name="Gharbi K."/>
            <person name="Hall N."/>
            <person name="Watson M."/>
            <person name="Adriaenssens E.M."/>
            <person name="Foster-Nyarko E."/>
            <person name="Jarju S."/>
            <person name="Secka A."/>
            <person name="Antonio M."/>
            <person name="Oren A."/>
            <person name="Chaudhuri R."/>
            <person name="La Ragione R.M."/>
            <person name="Hildebrand F."/>
            <person name="Pallen M.J."/>
        </authorList>
    </citation>
    <scope>NUCLEOTIDE SEQUENCE [LARGE SCALE GENOMIC DNA]</scope>
    <source>
        <strain evidence="2 3">Sa2BVA9</strain>
    </source>
</reference>
<organism evidence="2 3">
    <name type="scientific">Paenibacillus gallinarum</name>
    <dbReference type="NCBI Taxonomy" id="2762232"/>
    <lineage>
        <taxon>Bacteria</taxon>
        <taxon>Bacillati</taxon>
        <taxon>Bacillota</taxon>
        <taxon>Bacilli</taxon>
        <taxon>Bacillales</taxon>
        <taxon>Paenibacillaceae</taxon>
        <taxon>Paenibacillus</taxon>
    </lineage>
</organism>
<dbReference type="InterPro" id="IPR037883">
    <property type="entry name" value="Knr4/Smi1-like_sf"/>
</dbReference>
<dbReference type="Proteomes" id="UP000608071">
    <property type="component" value="Unassembled WGS sequence"/>
</dbReference>
<dbReference type="InterPro" id="IPR018958">
    <property type="entry name" value="Knr4/Smi1-like_dom"/>
</dbReference>
<evidence type="ECO:0000313" key="2">
    <source>
        <dbReference type="EMBL" id="MBD7966645.1"/>
    </source>
</evidence>
<dbReference type="SUPFAM" id="SSF160631">
    <property type="entry name" value="SMI1/KNR4-like"/>
    <property type="match status" value="1"/>
</dbReference>
<feature type="domain" description="Knr4/Smi1-like" evidence="1">
    <location>
        <begin position="43"/>
        <end position="157"/>
    </location>
</feature>
<accession>A0ABR8STB6</accession>
<evidence type="ECO:0000313" key="3">
    <source>
        <dbReference type="Proteomes" id="UP000608071"/>
    </source>
</evidence>